<evidence type="ECO:0000313" key="1">
    <source>
        <dbReference type="EMBL" id="GFS36840.1"/>
    </source>
</evidence>
<dbReference type="Proteomes" id="UP000886998">
    <property type="component" value="Unassembled WGS sequence"/>
</dbReference>
<comment type="caution">
    <text evidence="1">The sequence shown here is derived from an EMBL/GenBank/DDBJ whole genome shotgun (WGS) entry which is preliminary data.</text>
</comment>
<organism evidence="1 2">
    <name type="scientific">Trichonephila inaurata madagascariensis</name>
    <dbReference type="NCBI Taxonomy" id="2747483"/>
    <lineage>
        <taxon>Eukaryota</taxon>
        <taxon>Metazoa</taxon>
        <taxon>Ecdysozoa</taxon>
        <taxon>Arthropoda</taxon>
        <taxon>Chelicerata</taxon>
        <taxon>Arachnida</taxon>
        <taxon>Araneae</taxon>
        <taxon>Araneomorphae</taxon>
        <taxon>Entelegynae</taxon>
        <taxon>Araneoidea</taxon>
        <taxon>Nephilidae</taxon>
        <taxon>Trichonephila</taxon>
        <taxon>Trichonephila inaurata</taxon>
    </lineage>
</organism>
<accession>A0A8X6M8J8</accession>
<sequence length="92" mass="10452">MFWKDETDAGISVRKVSPSEKTKQSFIGILHREDLENALMCSAYALAESTAYFGIPAVHVSEQDSKSSTPQYERHQKALAWMTVWAFPYHKA</sequence>
<dbReference type="EMBL" id="BMAV01024876">
    <property type="protein sequence ID" value="GFS36840.1"/>
    <property type="molecule type" value="Genomic_DNA"/>
</dbReference>
<gene>
    <name evidence="1" type="ORF">TNIN_432461</name>
</gene>
<dbReference type="AlphaFoldDB" id="A0A8X6M8J8"/>
<evidence type="ECO:0000313" key="2">
    <source>
        <dbReference type="Proteomes" id="UP000886998"/>
    </source>
</evidence>
<name>A0A8X6M8J8_9ARAC</name>
<reference evidence="1" key="1">
    <citation type="submission" date="2020-08" db="EMBL/GenBank/DDBJ databases">
        <title>Multicomponent nature underlies the extraordinary mechanical properties of spider dragline silk.</title>
        <authorList>
            <person name="Kono N."/>
            <person name="Nakamura H."/>
            <person name="Mori M."/>
            <person name="Yoshida Y."/>
            <person name="Ohtoshi R."/>
            <person name="Malay A.D."/>
            <person name="Moran D.A.P."/>
            <person name="Tomita M."/>
            <person name="Numata K."/>
            <person name="Arakawa K."/>
        </authorList>
    </citation>
    <scope>NUCLEOTIDE SEQUENCE</scope>
</reference>
<keyword evidence="2" id="KW-1185">Reference proteome</keyword>
<proteinExistence type="predicted"/>
<protein>
    <submittedName>
        <fullName evidence="1">Uncharacterized protein</fullName>
    </submittedName>
</protein>